<keyword evidence="1" id="KW-0812">Transmembrane</keyword>
<keyword evidence="3" id="KW-1185">Reference proteome</keyword>
<keyword evidence="1" id="KW-0472">Membrane</keyword>
<dbReference type="InterPro" id="IPR011322">
    <property type="entry name" value="N-reg_PII-like_a/b"/>
</dbReference>
<evidence type="ECO:0000313" key="3">
    <source>
        <dbReference type="Proteomes" id="UP000199041"/>
    </source>
</evidence>
<organism evidence="2 3">
    <name type="scientific">Arachidicoccus rhizosphaerae</name>
    <dbReference type="NCBI Taxonomy" id="551991"/>
    <lineage>
        <taxon>Bacteria</taxon>
        <taxon>Pseudomonadati</taxon>
        <taxon>Bacteroidota</taxon>
        <taxon>Chitinophagia</taxon>
        <taxon>Chitinophagales</taxon>
        <taxon>Chitinophagaceae</taxon>
        <taxon>Arachidicoccus</taxon>
    </lineage>
</organism>
<dbReference type="SUPFAM" id="SSF54913">
    <property type="entry name" value="GlnB-like"/>
    <property type="match status" value="1"/>
</dbReference>
<keyword evidence="1" id="KW-1133">Transmembrane helix</keyword>
<evidence type="ECO:0000256" key="1">
    <source>
        <dbReference type="SAM" id="Phobius"/>
    </source>
</evidence>
<dbReference type="EMBL" id="FNQY01000003">
    <property type="protein sequence ID" value="SDZ86412.1"/>
    <property type="molecule type" value="Genomic_DNA"/>
</dbReference>
<reference evidence="2 3" key="1">
    <citation type="submission" date="2016-10" db="EMBL/GenBank/DDBJ databases">
        <authorList>
            <person name="de Groot N.N."/>
        </authorList>
    </citation>
    <scope>NUCLEOTIDE SEQUENCE [LARGE SCALE GENOMIC DNA]</scope>
    <source>
        <strain evidence="2 3">Vu-144</strain>
    </source>
</reference>
<dbReference type="STRING" id="551991.SAMN05192529_10321"/>
<feature type="transmembrane region" description="Helical" evidence="1">
    <location>
        <begin position="87"/>
        <end position="104"/>
    </location>
</feature>
<dbReference type="RefSeq" id="WP_091393710.1">
    <property type="nucleotide sequence ID" value="NZ_FNQY01000003.1"/>
</dbReference>
<sequence>MAQLVTIYTSLSLSEIYIAQARLEEAGILSFTKDERLHQTAPYLSYGSNGIQLQVTIDEVDQAVQVLQDADILIPAVEKKDNFSKKLKWIFVLVLLIELLYLLHKNKVI</sequence>
<dbReference type="OrthoDB" id="8480302at2"/>
<evidence type="ECO:0000313" key="2">
    <source>
        <dbReference type="EMBL" id="SDZ86412.1"/>
    </source>
</evidence>
<protein>
    <submittedName>
        <fullName evidence="2">Putative signal transducing protein</fullName>
    </submittedName>
</protein>
<accession>A0A1H3WJA9</accession>
<dbReference type="AlphaFoldDB" id="A0A1H3WJA9"/>
<gene>
    <name evidence="2" type="ORF">SAMN05192529_10321</name>
</gene>
<name>A0A1H3WJA9_9BACT</name>
<proteinExistence type="predicted"/>
<dbReference type="Proteomes" id="UP000199041">
    <property type="component" value="Unassembled WGS sequence"/>
</dbReference>